<evidence type="ECO:0000313" key="1">
    <source>
        <dbReference type="EMBL" id="PVD20635.1"/>
    </source>
</evidence>
<evidence type="ECO:0000313" key="2">
    <source>
        <dbReference type="Proteomes" id="UP000245119"/>
    </source>
</evidence>
<protein>
    <submittedName>
        <fullName evidence="1">Uncharacterized protein</fullName>
    </submittedName>
</protein>
<gene>
    <name evidence="1" type="ORF">C0Q70_18793</name>
</gene>
<organism evidence="1 2">
    <name type="scientific">Pomacea canaliculata</name>
    <name type="common">Golden apple snail</name>
    <dbReference type="NCBI Taxonomy" id="400727"/>
    <lineage>
        <taxon>Eukaryota</taxon>
        <taxon>Metazoa</taxon>
        <taxon>Spiralia</taxon>
        <taxon>Lophotrochozoa</taxon>
        <taxon>Mollusca</taxon>
        <taxon>Gastropoda</taxon>
        <taxon>Caenogastropoda</taxon>
        <taxon>Architaenioglossa</taxon>
        <taxon>Ampullarioidea</taxon>
        <taxon>Ampullariidae</taxon>
        <taxon>Pomacea</taxon>
    </lineage>
</organism>
<name>A0A2T7NHK4_POMCA</name>
<comment type="caution">
    <text evidence="1">The sequence shown here is derived from an EMBL/GenBank/DDBJ whole genome shotgun (WGS) entry which is preliminary data.</text>
</comment>
<dbReference type="Proteomes" id="UP000245119">
    <property type="component" value="Linkage Group LG12"/>
</dbReference>
<sequence>MMRGQGWRAQATTPVDKRCEQVMMKFDLAIHCTTGQHGVTKVACGLVVTHWMFNVDRRKGLGFAFNILHQCPTRVQHPKHFGLLVTVVKKIRASVAAVSGHMEGRWECCEHVDCLYSHAQQGPGQPHQHLTAMWGTYEGRV</sequence>
<accession>A0A2T7NHK4</accession>
<dbReference type="EMBL" id="PZQS01000012">
    <property type="protein sequence ID" value="PVD20635.1"/>
    <property type="molecule type" value="Genomic_DNA"/>
</dbReference>
<proteinExistence type="predicted"/>
<reference evidence="1 2" key="1">
    <citation type="submission" date="2018-04" db="EMBL/GenBank/DDBJ databases">
        <title>The genome of golden apple snail Pomacea canaliculata provides insight into stress tolerance and invasive adaptation.</title>
        <authorList>
            <person name="Liu C."/>
            <person name="Liu B."/>
            <person name="Ren Y."/>
            <person name="Zhang Y."/>
            <person name="Wang H."/>
            <person name="Li S."/>
            <person name="Jiang F."/>
            <person name="Yin L."/>
            <person name="Zhang G."/>
            <person name="Qian W."/>
            <person name="Fan W."/>
        </authorList>
    </citation>
    <scope>NUCLEOTIDE SEQUENCE [LARGE SCALE GENOMIC DNA]</scope>
    <source>
        <strain evidence="1">SZHN2017</strain>
        <tissue evidence="1">Muscle</tissue>
    </source>
</reference>
<keyword evidence="2" id="KW-1185">Reference proteome</keyword>
<dbReference type="AlphaFoldDB" id="A0A2T7NHK4"/>